<accession>A0ABP5C7L6</accession>
<organism evidence="1 2">
    <name type="scientific">Amycolatopsis minnesotensis</name>
    <dbReference type="NCBI Taxonomy" id="337894"/>
    <lineage>
        <taxon>Bacteria</taxon>
        <taxon>Bacillati</taxon>
        <taxon>Actinomycetota</taxon>
        <taxon>Actinomycetes</taxon>
        <taxon>Pseudonocardiales</taxon>
        <taxon>Pseudonocardiaceae</taxon>
        <taxon>Amycolatopsis</taxon>
    </lineage>
</organism>
<dbReference type="RefSeq" id="WP_344418113.1">
    <property type="nucleotide sequence ID" value="NZ_BAAANN010000010.1"/>
</dbReference>
<reference evidence="2" key="1">
    <citation type="journal article" date="2019" name="Int. J. Syst. Evol. Microbiol.">
        <title>The Global Catalogue of Microorganisms (GCM) 10K type strain sequencing project: providing services to taxonomists for standard genome sequencing and annotation.</title>
        <authorList>
            <consortium name="The Broad Institute Genomics Platform"/>
            <consortium name="The Broad Institute Genome Sequencing Center for Infectious Disease"/>
            <person name="Wu L."/>
            <person name="Ma J."/>
        </authorList>
    </citation>
    <scope>NUCLEOTIDE SEQUENCE [LARGE SCALE GENOMIC DNA]</scope>
    <source>
        <strain evidence="2">JCM 14545</strain>
    </source>
</reference>
<name>A0ABP5C7L6_9PSEU</name>
<dbReference type="Proteomes" id="UP001501116">
    <property type="component" value="Unassembled WGS sequence"/>
</dbReference>
<evidence type="ECO:0000313" key="1">
    <source>
        <dbReference type="EMBL" id="GAA1958132.1"/>
    </source>
</evidence>
<dbReference type="EMBL" id="BAAANN010000010">
    <property type="protein sequence ID" value="GAA1958132.1"/>
    <property type="molecule type" value="Genomic_DNA"/>
</dbReference>
<gene>
    <name evidence="1" type="ORF">GCM10009754_30520</name>
</gene>
<keyword evidence="2" id="KW-1185">Reference proteome</keyword>
<sequence length="79" mass="8576">MTRSPTSAAVPGRAVAELGRLGMRAVVHARADAIAHPRAVWRYRNLLLDNGFSAVRSEVRPAVERGPHHGVDVVADDLR</sequence>
<evidence type="ECO:0000313" key="2">
    <source>
        <dbReference type="Proteomes" id="UP001501116"/>
    </source>
</evidence>
<protein>
    <submittedName>
        <fullName evidence="1">Uncharacterized protein</fullName>
    </submittedName>
</protein>
<comment type="caution">
    <text evidence="1">The sequence shown here is derived from an EMBL/GenBank/DDBJ whole genome shotgun (WGS) entry which is preliminary data.</text>
</comment>
<proteinExistence type="predicted"/>